<protein>
    <submittedName>
        <fullName evidence="2">Uncharacterized protein</fullName>
    </submittedName>
</protein>
<evidence type="ECO:0000313" key="2">
    <source>
        <dbReference type="WBParaSite" id="MCU_013577-RA"/>
    </source>
</evidence>
<reference evidence="2" key="1">
    <citation type="submission" date="2019-11" db="UniProtKB">
        <authorList>
            <consortium name="WormBaseParasite"/>
        </authorList>
    </citation>
    <scope>IDENTIFICATION</scope>
</reference>
<sequence length="69" mass="8040">MKKTCKRERALLTNHKLEPHIRRRPFESTTLPTLLILYWSSFVPVSCWLFWSPSLAIVSRIDAGLAEAR</sequence>
<feature type="transmembrane region" description="Helical" evidence="1">
    <location>
        <begin position="31"/>
        <end position="51"/>
    </location>
</feature>
<dbReference type="WBParaSite" id="MCU_013577-RA">
    <property type="protein sequence ID" value="MCU_013577-RA"/>
    <property type="gene ID" value="MCU_013577"/>
</dbReference>
<keyword evidence="1" id="KW-0472">Membrane</keyword>
<proteinExistence type="predicted"/>
<evidence type="ECO:0000256" key="1">
    <source>
        <dbReference type="SAM" id="Phobius"/>
    </source>
</evidence>
<keyword evidence="1" id="KW-1133">Transmembrane helix</keyword>
<dbReference type="AlphaFoldDB" id="A0A5K3G5L9"/>
<keyword evidence="1" id="KW-0812">Transmembrane</keyword>
<accession>A0A5K3G5L9</accession>
<name>A0A5K3G5L9_MESCO</name>
<organism evidence="2">
    <name type="scientific">Mesocestoides corti</name>
    <name type="common">Flatworm</name>
    <dbReference type="NCBI Taxonomy" id="53468"/>
    <lineage>
        <taxon>Eukaryota</taxon>
        <taxon>Metazoa</taxon>
        <taxon>Spiralia</taxon>
        <taxon>Lophotrochozoa</taxon>
        <taxon>Platyhelminthes</taxon>
        <taxon>Cestoda</taxon>
        <taxon>Eucestoda</taxon>
        <taxon>Cyclophyllidea</taxon>
        <taxon>Mesocestoididae</taxon>
        <taxon>Mesocestoides</taxon>
    </lineage>
</organism>